<name>A0A9Q1KNX2_9CARY</name>
<proteinExistence type="predicted"/>
<organism evidence="1 2">
    <name type="scientific">Carnegiea gigantea</name>
    <dbReference type="NCBI Taxonomy" id="171969"/>
    <lineage>
        <taxon>Eukaryota</taxon>
        <taxon>Viridiplantae</taxon>
        <taxon>Streptophyta</taxon>
        <taxon>Embryophyta</taxon>
        <taxon>Tracheophyta</taxon>
        <taxon>Spermatophyta</taxon>
        <taxon>Magnoliopsida</taxon>
        <taxon>eudicotyledons</taxon>
        <taxon>Gunneridae</taxon>
        <taxon>Pentapetalae</taxon>
        <taxon>Caryophyllales</taxon>
        <taxon>Cactineae</taxon>
        <taxon>Cactaceae</taxon>
        <taxon>Cactoideae</taxon>
        <taxon>Echinocereeae</taxon>
        <taxon>Carnegiea</taxon>
    </lineage>
</organism>
<sequence>MEAFDQTKKGIGHAIEEGRQTNFWTHRWIDDKPLIDLTMRNILDDHLGRHVHEMGWDWDQLVLFLLYSISQRITSFLLMKEEVGDNLIWTAGKLGIFSIKSALAIISSEHSAKEDRDYIGNGFGESKPLKEFVHLRGLSSTKNYSRMRRGQEDT</sequence>
<evidence type="ECO:0000313" key="2">
    <source>
        <dbReference type="Proteomes" id="UP001153076"/>
    </source>
</evidence>
<dbReference type="AlphaFoldDB" id="A0A9Q1KNX2"/>
<evidence type="ECO:0000313" key="1">
    <source>
        <dbReference type="EMBL" id="KAJ8447004.1"/>
    </source>
</evidence>
<keyword evidence="2" id="KW-1185">Reference proteome</keyword>
<dbReference type="Proteomes" id="UP001153076">
    <property type="component" value="Unassembled WGS sequence"/>
</dbReference>
<gene>
    <name evidence="1" type="ORF">Cgig2_033573</name>
</gene>
<comment type="caution">
    <text evidence="1">The sequence shown here is derived from an EMBL/GenBank/DDBJ whole genome shotgun (WGS) entry which is preliminary data.</text>
</comment>
<reference evidence="1" key="1">
    <citation type="submission" date="2022-04" db="EMBL/GenBank/DDBJ databases">
        <title>Carnegiea gigantea Genome sequencing and assembly v2.</title>
        <authorList>
            <person name="Copetti D."/>
            <person name="Sanderson M.J."/>
            <person name="Burquez A."/>
            <person name="Wojciechowski M.F."/>
        </authorList>
    </citation>
    <scope>NUCLEOTIDE SEQUENCE</scope>
    <source>
        <strain evidence="1">SGP5-SGP5p</strain>
        <tissue evidence="1">Aerial part</tissue>
    </source>
</reference>
<accession>A0A9Q1KNX2</accession>
<protein>
    <submittedName>
        <fullName evidence="1">Uncharacterized protein</fullName>
    </submittedName>
</protein>
<dbReference type="EMBL" id="JAKOGI010000043">
    <property type="protein sequence ID" value="KAJ8447004.1"/>
    <property type="molecule type" value="Genomic_DNA"/>
</dbReference>